<dbReference type="RefSeq" id="WP_306704544.1">
    <property type="nucleotide sequence ID" value="NZ_JAUJFI010000022.1"/>
</dbReference>
<proteinExistence type="predicted"/>
<comment type="caution">
    <text evidence="1">The sequence shown here is derived from an EMBL/GenBank/DDBJ whole genome shotgun (WGS) entry which is preliminary data.</text>
</comment>
<dbReference type="InterPro" id="IPR048274">
    <property type="entry name" value="MC_hydratase"/>
</dbReference>
<evidence type="ECO:0000313" key="2">
    <source>
        <dbReference type="Proteomes" id="UP001227317"/>
    </source>
</evidence>
<evidence type="ECO:0000313" key="1">
    <source>
        <dbReference type="EMBL" id="MDQ2102433.1"/>
    </source>
</evidence>
<reference evidence="1 2" key="1">
    <citation type="submission" date="2023-06" db="EMBL/GenBank/DDBJ databases">
        <title>Azospirillum isscasensis sp.nov, a bacterium isolated from rhizosphere soil of rice.</title>
        <authorList>
            <person name="Wang H."/>
        </authorList>
    </citation>
    <scope>NUCLEOTIDE SEQUENCE [LARGE SCALE GENOMIC DNA]</scope>
    <source>
        <strain evidence="1 2">C340-1</strain>
    </source>
</reference>
<dbReference type="CDD" id="cd03451">
    <property type="entry name" value="FkbR2"/>
    <property type="match status" value="1"/>
</dbReference>
<dbReference type="InterPro" id="IPR029069">
    <property type="entry name" value="HotDog_dom_sf"/>
</dbReference>
<dbReference type="SUPFAM" id="SSF54637">
    <property type="entry name" value="Thioesterase/thiol ester dehydrase-isomerase"/>
    <property type="match status" value="1"/>
</dbReference>
<gene>
    <name evidence="1" type="ORF">QSG27_06965</name>
</gene>
<keyword evidence="2" id="KW-1185">Reference proteome</keyword>
<dbReference type="Pfam" id="PF19315">
    <property type="entry name" value="MC_hydratase"/>
    <property type="match status" value="1"/>
</dbReference>
<dbReference type="EMBL" id="JAUJFI010000022">
    <property type="protein sequence ID" value="MDQ2102433.1"/>
    <property type="molecule type" value="Genomic_DNA"/>
</dbReference>
<dbReference type="Proteomes" id="UP001227317">
    <property type="component" value="Unassembled WGS sequence"/>
</dbReference>
<dbReference type="InterPro" id="IPR052342">
    <property type="entry name" value="MCH/BMMD"/>
</dbReference>
<dbReference type="Gene3D" id="3.10.129.10">
    <property type="entry name" value="Hotdog Thioesterase"/>
    <property type="match status" value="1"/>
</dbReference>
<protein>
    <submittedName>
        <fullName evidence="1">MaoC family dehydratase</fullName>
    </submittedName>
</protein>
<dbReference type="PANTHER" id="PTHR43664:SF1">
    <property type="entry name" value="BETA-METHYLMALYL-COA DEHYDRATASE"/>
    <property type="match status" value="1"/>
</dbReference>
<organism evidence="1 2">
    <name type="scientific">Azospirillum isscasi</name>
    <dbReference type="NCBI Taxonomy" id="3053926"/>
    <lineage>
        <taxon>Bacteria</taxon>
        <taxon>Pseudomonadati</taxon>
        <taxon>Pseudomonadota</taxon>
        <taxon>Alphaproteobacteria</taxon>
        <taxon>Rhodospirillales</taxon>
        <taxon>Azospirillaceae</taxon>
        <taxon>Azospirillum</taxon>
    </lineage>
</organism>
<dbReference type="PANTHER" id="PTHR43664">
    <property type="entry name" value="MONOAMINE OXIDASE-RELATED"/>
    <property type="match status" value="1"/>
</dbReference>
<name>A0ABU0WE07_9PROT</name>
<accession>A0ABU0WE07</accession>
<sequence>MPDILEPRTVVADLGRYLEDFTVGDVYEHRPGRTITEADNIHFSLLTMNRHPMHCDHAFAEKSEFGKPLVNSGLTLAIVLGMTVDDVSYKSVANLGWKEIKLVAPVFPGDTVYARSKVLDVRESKKRPTQGIVTTYTEGYKADGTVFLTFERASLVPKRGHGIGD</sequence>